<feature type="transmembrane region" description="Helical" evidence="1">
    <location>
        <begin position="176"/>
        <end position="200"/>
    </location>
</feature>
<keyword evidence="1" id="KW-0472">Membrane</keyword>
<accession>A0A9P7EH38</accession>
<sequence>MYQQELASSLMASTDSGPDKALSDPFVHTALCFKSTSEINQHLASQPSQSSTIMVPLFDQADINIGITLQHANYDFIAIACLWVYDFALTLDKDEFYNLDFPLSTFHVEGFGGDGSQMADNVLQHCGGSIFSMWYSHTITYSKSQILSFMLYHSWKLYREHGNNIPLVRALVRHNLFYFTCGLLFSTMAVVVVLTLPFVIHGILATRLHHELYNTAHRTEETSTGNVSLPLVFAPASLDMQPDCGDPSSL</sequence>
<dbReference type="OrthoDB" id="3350812at2759"/>
<gene>
    <name evidence="2" type="ORF">BJ212DRAFT_1297525</name>
</gene>
<dbReference type="RefSeq" id="XP_041196154.1">
    <property type="nucleotide sequence ID" value="XM_041332611.1"/>
</dbReference>
<evidence type="ECO:0000256" key="1">
    <source>
        <dbReference type="SAM" id="Phobius"/>
    </source>
</evidence>
<keyword evidence="1" id="KW-0812">Transmembrane</keyword>
<dbReference type="GeneID" id="64626628"/>
<dbReference type="Proteomes" id="UP000807769">
    <property type="component" value="Unassembled WGS sequence"/>
</dbReference>
<comment type="caution">
    <text evidence="2">The sequence shown here is derived from an EMBL/GenBank/DDBJ whole genome shotgun (WGS) entry which is preliminary data.</text>
</comment>
<protein>
    <submittedName>
        <fullName evidence="2">Uncharacterized protein</fullName>
    </submittedName>
</protein>
<dbReference type="AlphaFoldDB" id="A0A9P7EH38"/>
<name>A0A9P7EH38_9AGAM</name>
<keyword evidence="1" id="KW-1133">Transmembrane helix</keyword>
<reference evidence="2" key="1">
    <citation type="journal article" date="2020" name="New Phytol.">
        <title>Comparative genomics reveals dynamic genome evolution in host specialist ectomycorrhizal fungi.</title>
        <authorList>
            <person name="Lofgren L.A."/>
            <person name="Nguyen N.H."/>
            <person name="Vilgalys R."/>
            <person name="Ruytinx J."/>
            <person name="Liao H.L."/>
            <person name="Branco S."/>
            <person name="Kuo A."/>
            <person name="LaButti K."/>
            <person name="Lipzen A."/>
            <person name="Andreopoulos W."/>
            <person name="Pangilinan J."/>
            <person name="Riley R."/>
            <person name="Hundley H."/>
            <person name="Na H."/>
            <person name="Barry K."/>
            <person name="Grigoriev I.V."/>
            <person name="Stajich J.E."/>
            <person name="Kennedy P.G."/>
        </authorList>
    </citation>
    <scope>NUCLEOTIDE SEQUENCE</scope>
    <source>
        <strain evidence="2">MN1</strain>
    </source>
</reference>
<dbReference type="EMBL" id="JABBWG010000007">
    <property type="protein sequence ID" value="KAG1821087.1"/>
    <property type="molecule type" value="Genomic_DNA"/>
</dbReference>
<evidence type="ECO:0000313" key="2">
    <source>
        <dbReference type="EMBL" id="KAG1821087.1"/>
    </source>
</evidence>
<keyword evidence="3" id="KW-1185">Reference proteome</keyword>
<organism evidence="2 3">
    <name type="scientific">Suillus subaureus</name>
    <dbReference type="NCBI Taxonomy" id="48587"/>
    <lineage>
        <taxon>Eukaryota</taxon>
        <taxon>Fungi</taxon>
        <taxon>Dikarya</taxon>
        <taxon>Basidiomycota</taxon>
        <taxon>Agaricomycotina</taxon>
        <taxon>Agaricomycetes</taxon>
        <taxon>Agaricomycetidae</taxon>
        <taxon>Boletales</taxon>
        <taxon>Suillineae</taxon>
        <taxon>Suillaceae</taxon>
        <taxon>Suillus</taxon>
    </lineage>
</organism>
<evidence type="ECO:0000313" key="3">
    <source>
        <dbReference type="Proteomes" id="UP000807769"/>
    </source>
</evidence>
<proteinExistence type="predicted"/>